<proteinExistence type="inferred from homology"/>
<comment type="similarity">
    <text evidence="3 12 13">Belongs to the DapA family.</text>
</comment>
<protein>
    <recommendedName>
        <fullName evidence="4 12">4-hydroxy-tetrahydrodipicolinate synthase</fullName>
        <shortName evidence="12">HTPA synthase</shortName>
        <ecNumber evidence="4 12">4.3.3.7</ecNumber>
    </recommendedName>
</protein>
<keyword evidence="8 12" id="KW-0457">Lysine biosynthesis</keyword>
<evidence type="ECO:0000256" key="10">
    <source>
        <dbReference type="ARBA" id="ARBA00023270"/>
    </source>
</evidence>
<keyword evidence="10 12" id="KW-0704">Schiff base</keyword>
<dbReference type="SMART" id="SM01130">
    <property type="entry name" value="DHDPS"/>
    <property type="match status" value="1"/>
</dbReference>
<evidence type="ECO:0000256" key="3">
    <source>
        <dbReference type="ARBA" id="ARBA00007592"/>
    </source>
</evidence>
<dbReference type="RefSeq" id="WP_322521919.1">
    <property type="nucleotide sequence ID" value="NZ_CP140153.1"/>
</dbReference>
<evidence type="ECO:0000313" key="15">
    <source>
        <dbReference type="Proteomes" id="UP001327459"/>
    </source>
</evidence>
<accession>A0ABZ0YXQ1</accession>
<dbReference type="NCBIfam" id="TIGR00674">
    <property type="entry name" value="dapA"/>
    <property type="match status" value="1"/>
</dbReference>
<dbReference type="SUPFAM" id="SSF51569">
    <property type="entry name" value="Aldolase"/>
    <property type="match status" value="1"/>
</dbReference>
<dbReference type="Gene3D" id="3.20.20.70">
    <property type="entry name" value="Aldolase class I"/>
    <property type="match status" value="1"/>
</dbReference>
<evidence type="ECO:0000313" key="14">
    <source>
        <dbReference type="EMBL" id="WQH16934.1"/>
    </source>
</evidence>
<name>A0ABZ0YXQ1_9GAMM</name>
<dbReference type="Pfam" id="PF00701">
    <property type="entry name" value="DHDPS"/>
    <property type="match status" value="1"/>
</dbReference>
<evidence type="ECO:0000256" key="11">
    <source>
        <dbReference type="ARBA" id="ARBA00047836"/>
    </source>
</evidence>
<evidence type="ECO:0000256" key="6">
    <source>
        <dbReference type="ARBA" id="ARBA00022605"/>
    </source>
</evidence>
<dbReference type="InterPro" id="IPR002220">
    <property type="entry name" value="DapA-like"/>
</dbReference>
<sequence length="298" mass="31221">MAAKTITGSMVALVTPLHEDGAVDYVGLKRLIEWHVAAGTHAIVAVGTTGESATLDYEEHIAVIRATVDLTGGRVPVIAGTGANSTREALALARGARSAGADAHLSVTPYYNKPTQEGLKQHFRAIADAVDLPMILYNVPGRTAVDMAPDTTLSLAEHRNIVGIKEATGSIERMRDIIQRGPADFAVYSGEDNLGAACMLAGGQGSISVTANVAPTLMAQMADAALAGDEGATESLDARLAPLHRELFCQTNPIPVKWALHRMGLIGPTLRLPLTPLDGYCHAGLEQALNEAGCLESD</sequence>
<feature type="binding site" evidence="12">
    <location>
        <position position="49"/>
    </location>
    <ligand>
        <name>pyruvate</name>
        <dbReference type="ChEBI" id="CHEBI:15361"/>
    </ligand>
</feature>
<comment type="function">
    <text evidence="1 12">Catalyzes the condensation of (S)-aspartate-beta-semialdehyde [(S)-ASA] and pyruvate to 4-hydroxy-tetrahydrodipicolinate (HTPA).</text>
</comment>
<feature type="active site" description="Proton donor/acceptor" evidence="12">
    <location>
        <position position="137"/>
    </location>
</feature>
<comment type="catalytic activity">
    <reaction evidence="11 12">
        <text>L-aspartate 4-semialdehyde + pyruvate = (2S,4S)-4-hydroxy-2,3,4,5-tetrahydrodipicolinate + H2O + H(+)</text>
        <dbReference type="Rhea" id="RHEA:34171"/>
        <dbReference type="ChEBI" id="CHEBI:15361"/>
        <dbReference type="ChEBI" id="CHEBI:15377"/>
        <dbReference type="ChEBI" id="CHEBI:15378"/>
        <dbReference type="ChEBI" id="CHEBI:67139"/>
        <dbReference type="ChEBI" id="CHEBI:537519"/>
        <dbReference type="EC" id="4.3.3.7"/>
    </reaction>
</comment>
<keyword evidence="7 12" id="KW-0220">Diaminopimelate biosynthesis</keyword>
<dbReference type="InterPro" id="IPR013785">
    <property type="entry name" value="Aldolase_TIM"/>
</dbReference>
<dbReference type="InterPro" id="IPR020625">
    <property type="entry name" value="Schiff_base-form_aldolases_AS"/>
</dbReference>
<keyword evidence="5 12" id="KW-0963">Cytoplasm</keyword>
<dbReference type="PRINTS" id="PR00146">
    <property type="entry name" value="DHPICSNTHASE"/>
</dbReference>
<reference evidence="14 15" key="1">
    <citation type="submission" date="2023-11" db="EMBL/GenBank/DDBJ databases">
        <title>MicrobeMod: A computational toolkit for identifying prokaryotic methylation and restriction-modification with nanopore sequencing.</title>
        <authorList>
            <person name="Crits-Christoph A."/>
            <person name="Kang S.C."/>
            <person name="Lee H."/>
            <person name="Ostrov N."/>
        </authorList>
    </citation>
    <scope>NUCLEOTIDE SEQUENCE [LARGE SCALE GENOMIC DNA]</scope>
    <source>
        <strain evidence="14 15">ATCC 49870</strain>
    </source>
</reference>
<evidence type="ECO:0000256" key="5">
    <source>
        <dbReference type="ARBA" id="ARBA00022490"/>
    </source>
</evidence>
<comment type="pathway">
    <text evidence="2 12">Amino-acid biosynthesis; L-lysine biosynthesis via DAP pathway; (S)-tetrahydrodipicolinate from L-aspartate: step 3/4.</text>
</comment>
<dbReference type="GO" id="GO:0008840">
    <property type="term" value="F:4-hydroxy-tetrahydrodipicolinate synthase activity"/>
    <property type="evidence" value="ECO:0007669"/>
    <property type="project" value="UniProtKB-EC"/>
</dbReference>
<comment type="subunit">
    <text evidence="12">Homotetramer; dimer of dimers.</text>
</comment>
<comment type="subcellular location">
    <subcellularLocation>
        <location evidence="12">Cytoplasm</location>
    </subcellularLocation>
</comment>
<evidence type="ECO:0000256" key="9">
    <source>
        <dbReference type="ARBA" id="ARBA00023239"/>
    </source>
</evidence>
<evidence type="ECO:0000256" key="8">
    <source>
        <dbReference type="ARBA" id="ARBA00023154"/>
    </source>
</evidence>
<evidence type="ECO:0000256" key="1">
    <source>
        <dbReference type="ARBA" id="ARBA00003294"/>
    </source>
</evidence>
<dbReference type="EMBL" id="CP140153">
    <property type="protein sequence ID" value="WQH16934.1"/>
    <property type="molecule type" value="Genomic_DNA"/>
</dbReference>
<dbReference type="CDD" id="cd00950">
    <property type="entry name" value="DHDPS"/>
    <property type="match status" value="1"/>
</dbReference>
<feature type="binding site" evidence="12">
    <location>
        <position position="207"/>
    </location>
    <ligand>
        <name>pyruvate</name>
        <dbReference type="ChEBI" id="CHEBI:15361"/>
    </ligand>
</feature>
<evidence type="ECO:0000256" key="7">
    <source>
        <dbReference type="ARBA" id="ARBA00022915"/>
    </source>
</evidence>
<organism evidence="14 15">
    <name type="scientific">Guyparkeria halophila</name>
    <dbReference type="NCBI Taxonomy" id="47960"/>
    <lineage>
        <taxon>Bacteria</taxon>
        <taxon>Pseudomonadati</taxon>
        <taxon>Pseudomonadota</taxon>
        <taxon>Gammaproteobacteria</taxon>
        <taxon>Chromatiales</taxon>
        <taxon>Thioalkalibacteraceae</taxon>
        <taxon>Guyparkeria</taxon>
    </lineage>
</organism>
<feature type="site" description="Part of a proton relay during catalysis" evidence="12">
    <location>
        <position position="111"/>
    </location>
</feature>
<keyword evidence="15" id="KW-1185">Reference proteome</keyword>
<dbReference type="InterPro" id="IPR005263">
    <property type="entry name" value="DapA"/>
</dbReference>
<dbReference type="PANTHER" id="PTHR12128:SF66">
    <property type="entry name" value="4-HYDROXY-2-OXOGLUTARATE ALDOLASE, MITOCHONDRIAL"/>
    <property type="match status" value="1"/>
</dbReference>
<evidence type="ECO:0000256" key="13">
    <source>
        <dbReference type="PIRNR" id="PIRNR001365"/>
    </source>
</evidence>
<feature type="site" description="Part of a proton relay during catalysis" evidence="12">
    <location>
        <position position="48"/>
    </location>
</feature>
<gene>
    <name evidence="12 14" type="primary">dapA</name>
    <name evidence="14" type="ORF">SR882_03245</name>
</gene>
<evidence type="ECO:0000256" key="12">
    <source>
        <dbReference type="HAMAP-Rule" id="MF_00418"/>
    </source>
</evidence>
<dbReference type="PROSITE" id="PS00665">
    <property type="entry name" value="DHDPS_1"/>
    <property type="match status" value="1"/>
</dbReference>
<dbReference type="PIRSF" id="PIRSF001365">
    <property type="entry name" value="DHDPS"/>
    <property type="match status" value="1"/>
</dbReference>
<keyword evidence="6 12" id="KW-0028">Amino-acid biosynthesis</keyword>
<evidence type="ECO:0000256" key="4">
    <source>
        <dbReference type="ARBA" id="ARBA00012086"/>
    </source>
</evidence>
<evidence type="ECO:0000256" key="2">
    <source>
        <dbReference type="ARBA" id="ARBA00005120"/>
    </source>
</evidence>
<keyword evidence="9 12" id="KW-0456">Lyase</keyword>
<dbReference type="InterPro" id="IPR020624">
    <property type="entry name" value="Schiff_base-form_aldolases_CS"/>
</dbReference>
<dbReference type="PANTHER" id="PTHR12128">
    <property type="entry name" value="DIHYDRODIPICOLINATE SYNTHASE"/>
    <property type="match status" value="1"/>
</dbReference>
<feature type="active site" description="Schiff-base intermediate with substrate" evidence="12">
    <location>
        <position position="165"/>
    </location>
</feature>
<dbReference type="EC" id="4.3.3.7" evidence="4 12"/>
<dbReference type="PROSITE" id="PS00666">
    <property type="entry name" value="DHDPS_2"/>
    <property type="match status" value="1"/>
</dbReference>
<dbReference type="HAMAP" id="MF_00418">
    <property type="entry name" value="DapA"/>
    <property type="match status" value="1"/>
</dbReference>
<dbReference type="Proteomes" id="UP001327459">
    <property type="component" value="Chromosome"/>
</dbReference>
<comment type="caution">
    <text evidence="12">Was originally thought to be a dihydrodipicolinate synthase (DHDPS), catalyzing the condensation of (S)-aspartate-beta-semialdehyde [(S)-ASA] and pyruvate to dihydrodipicolinate (DHDP). However, it was shown in E.coli that the product of the enzymatic reaction is not dihydrodipicolinate but in fact (4S)-4-hydroxy-2,3,4,5-tetrahydro-(2S)-dipicolinic acid (HTPA), and that the consecutive dehydration reaction leading to DHDP is not spontaneous but catalyzed by DapB.</text>
</comment>